<evidence type="ECO:0000256" key="1">
    <source>
        <dbReference type="SAM" id="MobiDB-lite"/>
    </source>
</evidence>
<organism evidence="2 3">
    <name type="scientific">Kipferlia bialata</name>
    <dbReference type="NCBI Taxonomy" id="797122"/>
    <lineage>
        <taxon>Eukaryota</taxon>
        <taxon>Metamonada</taxon>
        <taxon>Carpediemonas-like organisms</taxon>
        <taxon>Kipferlia</taxon>
    </lineage>
</organism>
<feature type="region of interest" description="Disordered" evidence="1">
    <location>
        <begin position="104"/>
        <end position="151"/>
    </location>
</feature>
<dbReference type="AlphaFoldDB" id="A0A391NV50"/>
<sequence length="151" mass="16332">MKHSTSCALSIARAQRLSVQAASADTDTEGEREAEAERERERQALATSVSVYSEGVQSVQDTMPILQALAVPEGGRAHVSSVKGEQAELKRMGQTYYEASALVEKPSAAPTPSQTPHQYPQPIRQGPPMGNRARPQVPGRGRGPPRGRRFN</sequence>
<feature type="compositionally biased region" description="Basic and acidic residues" evidence="1">
    <location>
        <begin position="29"/>
        <end position="43"/>
    </location>
</feature>
<comment type="caution">
    <text evidence="2">The sequence shown here is derived from an EMBL/GenBank/DDBJ whole genome shotgun (WGS) entry which is preliminary data.</text>
</comment>
<accession>A0A391NV50</accession>
<evidence type="ECO:0000313" key="2">
    <source>
        <dbReference type="EMBL" id="GCA63068.1"/>
    </source>
</evidence>
<dbReference type="EMBL" id="BDIP01002208">
    <property type="protein sequence ID" value="GCA63068.1"/>
    <property type="molecule type" value="Genomic_DNA"/>
</dbReference>
<reference evidence="2 3" key="1">
    <citation type="journal article" date="2018" name="PLoS ONE">
        <title>The draft genome of Kipferlia bialata reveals reductive genome evolution in fornicate parasites.</title>
        <authorList>
            <person name="Tanifuji G."/>
            <person name="Takabayashi S."/>
            <person name="Kume K."/>
            <person name="Takagi M."/>
            <person name="Nakayama T."/>
            <person name="Kamikawa R."/>
            <person name="Inagaki Y."/>
            <person name="Hashimoto T."/>
        </authorList>
    </citation>
    <scope>NUCLEOTIDE SEQUENCE [LARGE SCALE GENOMIC DNA]</scope>
    <source>
        <strain evidence="2">NY0173</strain>
    </source>
</reference>
<proteinExistence type="predicted"/>
<protein>
    <submittedName>
        <fullName evidence="2">Uncharacterized protein</fullName>
    </submittedName>
</protein>
<feature type="region of interest" description="Disordered" evidence="1">
    <location>
        <begin position="17"/>
        <end position="43"/>
    </location>
</feature>
<evidence type="ECO:0000313" key="3">
    <source>
        <dbReference type="Proteomes" id="UP000265618"/>
    </source>
</evidence>
<name>A0A391NV50_9EUKA</name>
<dbReference type="Proteomes" id="UP000265618">
    <property type="component" value="Unassembled WGS sequence"/>
</dbReference>
<keyword evidence="3" id="KW-1185">Reference proteome</keyword>
<gene>
    <name evidence="2" type="ORF">KIPB_007665</name>
</gene>